<keyword evidence="3" id="KW-0547">Nucleotide-binding</keyword>
<accession>A0A931B2T0</accession>
<sequence>MLPLHATWDLESTGEAVHVTRHAITAVLEAWKMTADHRFQALLVYSELATNAVRHGSGQPISVHISLADEELTVEVNDAGRRVGNTAQMPWRPRAAVVRLLGPVCNLRP</sequence>
<dbReference type="SUPFAM" id="SSF55874">
    <property type="entry name" value="ATPase domain of HSP90 chaperone/DNA topoisomerase II/histidine kinase"/>
    <property type="match status" value="1"/>
</dbReference>
<protein>
    <submittedName>
        <fullName evidence="3">ATP-binding protein</fullName>
    </submittedName>
</protein>
<dbReference type="Gene3D" id="3.30.565.10">
    <property type="entry name" value="Histidine kinase-like ATPase, C-terminal domain"/>
    <property type="match status" value="1"/>
</dbReference>
<dbReference type="PANTHER" id="PTHR35526">
    <property type="entry name" value="ANTI-SIGMA-F FACTOR RSBW-RELATED"/>
    <property type="match status" value="1"/>
</dbReference>
<evidence type="ECO:0000313" key="4">
    <source>
        <dbReference type="Proteomes" id="UP000657385"/>
    </source>
</evidence>
<dbReference type="InterPro" id="IPR050267">
    <property type="entry name" value="Anti-sigma-factor_SerPK"/>
</dbReference>
<dbReference type="CDD" id="cd16936">
    <property type="entry name" value="HATPase_RsbW-like"/>
    <property type="match status" value="1"/>
</dbReference>
<keyword evidence="4" id="KW-1185">Reference proteome</keyword>
<dbReference type="GO" id="GO:0005524">
    <property type="term" value="F:ATP binding"/>
    <property type="evidence" value="ECO:0007669"/>
    <property type="project" value="UniProtKB-KW"/>
</dbReference>
<keyword evidence="1" id="KW-0723">Serine/threonine-protein kinase</keyword>
<proteinExistence type="predicted"/>
<evidence type="ECO:0000256" key="1">
    <source>
        <dbReference type="ARBA" id="ARBA00022527"/>
    </source>
</evidence>
<dbReference type="AlphaFoldDB" id="A0A931B2T0"/>
<gene>
    <name evidence="3" type="ORF">I2501_14365</name>
</gene>
<dbReference type="EMBL" id="JADPRT010000005">
    <property type="protein sequence ID" value="MBF9069206.1"/>
    <property type="molecule type" value="Genomic_DNA"/>
</dbReference>
<organism evidence="3 4">
    <name type="scientific">Streptacidiphilus fuscans</name>
    <dbReference type="NCBI Taxonomy" id="2789292"/>
    <lineage>
        <taxon>Bacteria</taxon>
        <taxon>Bacillati</taxon>
        <taxon>Actinomycetota</taxon>
        <taxon>Actinomycetes</taxon>
        <taxon>Kitasatosporales</taxon>
        <taxon>Streptomycetaceae</taxon>
        <taxon>Streptacidiphilus</taxon>
    </lineage>
</organism>
<dbReference type="Proteomes" id="UP000657385">
    <property type="component" value="Unassembled WGS sequence"/>
</dbReference>
<dbReference type="InterPro" id="IPR003594">
    <property type="entry name" value="HATPase_dom"/>
</dbReference>
<feature type="domain" description="Histidine kinase/HSP90-like ATPase" evidence="2">
    <location>
        <begin position="11"/>
        <end position="86"/>
    </location>
</feature>
<comment type="caution">
    <text evidence="3">The sequence shown here is derived from an EMBL/GenBank/DDBJ whole genome shotgun (WGS) entry which is preliminary data.</text>
</comment>
<dbReference type="PANTHER" id="PTHR35526:SF3">
    <property type="entry name" value="ANTI-SIGMA-F FACTOR RSBW"/>
    <property type="match status" value="1"/>
</dbReference>
<dbReference type="Pfam" id="PF13581">
    <property type="entry name" value="HATPase_c_2"/>
    <property type="match status" value="1"/>
</dbReference>
<dbReference type="RefSeq" id="WP_196194365.1">
    <property type="nucleotide sequence ID" value="NZ_JADPRT010000005.1"/>
</dbReference>
<evidence type="ECO:0000313" key="3">
    <source>
        <dbReference type="EMBL" id="MBF9069206.1"/>
    </source>
</evidence>
<keyword evidence="3" id="KW-0067">ATP-binding</keyword>
<evidence type="ECO:0000259" key="2">
    <source>
        <dbReference type="Pfam" id="PF13581"/>
    </source>
</evidence>
<name>A0A931B2T0_9ACTN</name>
<dbReference type="InterPro" id="IPR036890">
    <property type="entry name" value="HATPase_C_sf"/>
</dbReference>
<dbReference type="GO" id="GO:0004674">
    <property type="term" value="F:protein serine/threonine kinase activity"/>
    <property type="evidence" value="ECO:0007669"/>
    <property type="project" value="UniProtKB-KW"/>
</dbReference>
<keyword evidence="1" id="KW-0808">Transferase</keyword>
<reference evidence="3" key="1">
    <citation type="submission" date="2020-11" db="EMBL/GenBank/DDBJ databases">
        <title>Isolation and identification of active actinomycetes.</title>
        <authorList>
            <person name="Yu B."/>
        </authorList>
    </citation>
    <scope>NUCLEOTIDE SEQUENCE</scope>
    <source>
        <strain evidence="3">NEAU-YB345</strain>
    </source>
</reference>
<keyword evidence="1" id="KW-0418">Kinase</keyword>